<dbReference type="Proteomes" id="UP000548119">
    <property type="component" value="Unassembled WGS sequence"/>
</dbReference>
<protein>
    <recommendedName>
        <fullName evidence="4">Phage related protein</fullName>
    </recommendedName>
</protein>
<sequence>MKKRKKRGRPRIEGQIREPNGRISRAKIPDKSSYQQTLEMRAKRYGASIQDAKNPLMGTYVGRLYLLEKKINQDQYDASQQYIQVRNDYWCAKGFPGAIYDETPISSDDRERDKWVETATDRYEAMQEVIRETQSLYRRYNLHDALEHLVIEDQQLPHLVGSLRMALNALQKYCPEKKLCKL</sequence>
<dbReference type="EMBL" id="JACJIR010000014">
    <property type="protein sequence ID" value="MBA9083508.1"/>
    <property type="molecule type" value="Genomic_DNA"/>
</dbReference>
<accession>A0ABR6E5I5</accession>
<evidence type="ECO:0008006" key="4">
    <source>
        <dbReference type="Google" id="ProtNLM"/>
    </source>
</evidence>
<evidence type="ECO:0000256" key="1">
    <source>
        <dbReference type="SAM" id="MobiDB-lite"/>
    </source>
</evidence>
<keyword evidence="3" id="KW-1185">Reference proteome</keyword>
<proteinExistence type="predicted"/>
<reference evidence="2 3" key="1">
    <citation type="submission" date="2020-08" db="EMBL/GenBank/DDBJ databases">
        <title>Genomic Encyclopedia of Type Strains, Phase IV (KMG-IV): sequencing the most valuable type-strain genomes for metagenomic binning, comparative biology and taxonomic classification.</title>
        <authorList>
            <person name="Goeker M."/>
        </authorList>
    </citation>
    <scope>NUCLEOTIDE SEQUENCE [LARGE SCALE GENOMIC DNA]</scope>
    <source>
        <strain evidence="2 3">DSM 21431</strain>
    </source>
</reference>
<organism evidence="2 3">
    <name type="scientific">Bartonella chomelii</name>
    <dbReference type="NCBI Taxonomy" id="236402"/>
    <lineage>
        <taxon>Bacteria</taxon>
        <taxon>Pseudomonadati</taxon>
        <taxon>Pseudomonadota</taxon>
        <taxon>Alphaproteobacteria</taxon>
        <taxon>Hyphomicrobiales</taxon>
        <taxon>Bartonellaceae</taxon>
        <taxon>Bartonella</taxon>
    </lineage>
</organism>
<name>A0ABR6E5I5_9HYPH</name>
<feature type="region of interest" description="Disordered" evidence="1">
    <location>
        <begin position="1"/>
        <end position="34"/>
    </location>
</feature>
<evidence type="ECO:0000313" key="3">
    <source>
        <dbReference type="Proteomes" id="UP000548119"/>
    </source>
</evidence>
<dbReference type="RefSeq" id="WP_182480425.1">
    <property type="nucleotide sequence ID" value="NZ_CAWPNC010000014.1"/>
</dbReference>
<feature type="compositionally biased region" description="Basic and acidic residues" evidence="1">
    <location>
        <begin position="10"/>
        <end position="20"/>
    </location>
</feature>
<comment type="caution">
    <text evidence="2">The sequence shown here is derived from an EMBL/GenBank/DDBJ whole genome shotgun (WGS) entry which is preliminary data.</text>
</comment>
<evidence type="ECO:0000313" key="2">
    <source>
        <dbReference type="EMBL" id="MBA9083508.1"/>
    </source>
</evidence>
<gene>
    <name evidence="2" type="ORF">GGR10_001380</name>
</gene>